<organism evidence="1 2">
    <name type="scientific">Entomophthora muscae</name>
    <dbReference type="NCBI Taxonomy" id="34485"/>
    <lineage>
        <taxon>Eukaryota</taxon>
        <taxon>Fungi</taxon>
        <taxon>Fungi incertae sedis</taxon>
        <taxon>Zoopagomycota</taxon>
        <taxon>Entomophthoromycotina</taxon>
        <taxon>Entomophthoromycetes</taxon>
        <taxon>Entomophthorales</taxon>
        <taxon>Entomophthoraceae</taxon>
        <taxon>Entomophthora</taxon>
    </lineage>
</organism>
<sequence length="55" mass="6114">MLVALAFVCNQMNNNKYRLVAHLVPLSVLKRSCYNPSHHSIPYLPADSASSEDTP</sequence>
<name>A0ACC2T4R7_9FUNG</name>
<gene>
    <name evidence="1" type="ORF">DSO57_1017696</name>
</gene>
<keyword evidence="2" id="KW-1185">Reference proteome</keyword>
<protein>
    <submittedName>
        <fullName evidence="1">Uncharacterized protein</fullName>
    </submittedName>
</protein>
<accession>A0ACC2T4R7</accession>
<evidence type="ECO:0000313" key="2">
    <source>
        <dbReference type="Proteomes" id="UP001165960"/>
    </source>
</evidence>
<dbReference type="EMBL" id="QTSX02003625">
    <property type="protein sequence ID" value="KAJ9069537.1"/>
    <property type="molecule type" value="Genomic_DNA"/>
</dbReference>
<dbReference type="Proteomes" id="UP001165960">
    <property type="component" value="Unassembled WGS sequence"/>
</dbReference>
<reference evidence="1" key="1">
    <citation type="submission" date="2022-04" db="EMBL/GenBank/DDBJ databases">
        <title>Genome of the entomopathogenic fungus Entomophthora muscae.</title>
        <authorList>
            <person name="Elya C."/>
            <person name="Lovett B.R."/>
            <person name="Lee E."/>
            <person name="Macias A.M."/>
            <person name="Hajek A.E."/>
            <person name="De Bivort B.L."/>
            <person name="Kasson M.T."/>
            <person name="De Fine Licht H.H."/>
            <person name="Stajich J.E."/>
        </authorList>
    </citation>
    <scope>NUCLEOTIDE SEQUENCE</scope>
    <source>
        <strain evidence="1">Berkeley</strain>
    </source>
</reference>
<comment type="caution">
    <text evidence="1">The sequence shown here is derived from an EMBL/GenBank/DDBJ whole genome shotgun (WGS) entry which is preliminary data.</text>
</comment>
<proteinExistence type="predicted"/>
<evidence type="ECO:0000313" key="1">
    <source>
        <dbReference type="EMBL" id="KAJ9069537.1"/>
    </source>
</evidence>